<dbReference type="Proteomes" id="UP001396334">
    <property type="component" value="Unassembled WGS sequence"/>
</dbReference>
<keyword evidence="1" id="KW-1133">Transmembrane helix</keyword>
<evidence type="ECO:0000256" key="1">
    <source>
        <dbReference type="SAM" id="Phobius"/>
    </source>
</evidence>
<gene>
    <name evidence="2" type="ORF">V6N11_065532</name>
</gene>
<dbReference type="EMBL" id="JBBPBN010000059">
    <property type="protein sequence ID" value="KAK8987927.1"/>
    <property type="molecule type" value="Genomic_DNA"/>
</dbReference>
<keyword evidence="1" id="KW-0812">Transmembrane</keyword>
<name>A0ABR2PHR2_9ROSI</name>
<protein>
    <submittedName>
        <fullName evidence="2">Uncharacterized protein</fullName>
    </submittedName>
</protein>
<comment type="caution">
    <text evidence="2">The sequence shown here is derived from an EMBL/GenBank/DDBJ whole genome shotgun (WGS) entry which is preliminary data.</text>
</comment>
<evidence type="ECO:0000313" key="3">
    <source>
        <dbReference type="Proteomes" id="UP001396334"/>
    </source>
</evidence>
<feature type="transmembrane region" description="Helical" evidence="1">
    <location>
        <begin position="20"/>
        <end position="41"/>
    </location>
</feature>
<evidence type="ECO:0000313" key="2">
    <source>
        <dbReference type="EMBL" id="KAK8987927.1"/>
    </source>
</evidence>
<sequence>MPPPPGEDEDSWLDAMSTWHIALIGYASGLVVGLCIGYTVLNELGNGFTSSKSMGKQTKVDPAGSIRISVSKSEFQFSYIDFSISTVGRHLKLSKLRCRLLTLSLKIVLIHSIEKEEQTARIKLRKGYKVQRLIQI</sequence>
<proteinExistence type="predicted"/>
<keyword evidence="1" id="KW-0472">Membrane</keyword>
<keyword evidence="3" id="KW-1185">Reference proteome</keyword>
<reference evidence="2 3" key="1">
    <citation type="journal article" date="2024" name="G3 (Bethesda)">
        <title>Genome assembly of Hibiscus sabdariffa L. provides insights into metabolisms of medicinal natural products.</title>
        <authorList>
            <person name="Kim T."/>
        </authorList>
    </citation>
    <scope>NUCLEOTIDE SEQUENCE [LARGE SCALE GENOMIC DNA]</scope>
    <source>
        <strain evidence="2">TK-2024</strain>
        <tissue evidence="2">Old leaves</tissue>
    </source>
</reference>
<organism evidence="2 3">
    <name type="scientific">Hibiscus sabdariffa</name>
    <name type="common">roselle</name>
    <dbReference type="NCBI Taxonomy" id="183260"/>
    <lineage>
        <taxon>Eukaryota</taxon>
        <taxon>Viridiplantae</taxon>
        <taxon>Streptophyta</taxon>
        <taxon>Embryophyta</taxon>
        <taxon>Tracheophyta</taxon>
        <taxon>Spermatophyta</taxon>
        <taxon>Magnoliopsida</taxon>
        <taxon>eudicotyledons</taxon>
        <taxon>Gunneridae</taxon>
        <taxon>Pentapetalae</taxon>
        <taxon>rosids</taxon>
        <taxon>malvids</taxon>
        <taxon>Malvales</taxon>
        <taxon>Malvaceae</taxon>
        <taxon>Malvoideae</taxon>
        <taxon>Hibiscus</taxon>
    </lineage>
</organism>
<accession>A0ABR2PHR2</accession>